<dbReference type="HOGENOM" id="CLU_570133_0_0_1"/>
<keyword evidence="2" id="KW-0812">Transmembrane</keyword>
<dbReference type="InParanoid" id="F9XGP3"/>
<dbReference type="KEGG" id="ztr:MYCGRDRAFT_94665"/>
<accession>F9XGP3</accession>
<protein>
    <submittedName>
        <fullName evidence="3">Uncharacterized protein</fullName>
    </submittedName>
</protein>
<feature type="transmembrane region" description="Helical" evidence="2">
    <location>
        <begin position="96"/>
        <end position="119"/>
    </location>
</feature>
<dbReference type="GeneID" id="13397559"/>
<gene>
    <name evidence="3" type="ORF">MYCGRDRAFT_94665</name>
</gene>
<organism evidence="3 4">
    <name type="scientific">Zymoseptoria tritici (strain CBS 115943 / IPO323)</name>
    <name type="common">Speckled leaf blotch fungus</name>
    <name type="synonym">Septoria tritici</name>
    <dbReference type="NCBI Taxonomy" id="336722"/>
    <lineage>
        <taxon>Eukaryota</taxon>
        <taxon>Fungi</taxon>
        <taxon>Dikarya</taxon>
        <taxon>Ascomycota</taxon>
        <taxon>Pezizomycotina</taxon>
        <taxon>Dothideomycetes</taxon>
        <taxon>Dothideomycetidae</taxon>
        <taxon>Mycosphaerellales</taxon>
        <taxon>Mycosphaerellaceae</taxon>
        <taxon>Zymoseptoria</taxon>
    </lineage>
</organism>
<dbReference type="AlphaFoldDB" id="F9XGP3"/>
<keyword evidence="2" id="KW-0472">Membrane</keyword>
<feature type="transmembrane region" description="Helical" evidence="2">
    <location>
        <begin position="68"/>
        <end position="89"/>
    </location>
</feature>
<evidence type="ECO:0000256" key="2">
    <source>
        <dbReference type="SAM" id="Phobius"/>
    </source>
</evidence>
<feature type="compositionally biased region" description="Low complexity" evidence="1">
    <location>
        <begin position="268"/>
        <end position="277"/>
    </location>
</feature>
<dbReference type="EMBL" id="CM001202">
    <property type="protein sequence ID" value="EGP85797.1"/>
    <property type="molecule type" value="Genomic_DNA"/>
</dbReference>
<dbReference type="RefSeq" id="XP_003850821.1">
    <property type="nucleotide sequence ID" value="XM_003850773.1"/>
</dbReference>
<evidence type="ECO:0000313" key="3">
    <source>
        <dbReference type="EMBL" id="EGP85797.1"/>
    </source>
</evidence>
<dbReference type="Proteomes" id="UP000008062">
    <property type="component" value="Chromosome 7"/>
</dbReference>
<keyword evidence="4" id="KW-1185">Reference proteome</keyword>
<feature type="compositionally biased region" description="Polar residues" evidence="1">
    <location>
        <begin position="343"/>
        <end position="357"/>
    </location>
</feature>
<feature type="region of interest" description="Disordered" evidence="1">
    <location>
        <begin position="337"/>
        <end position="396"/>
    </location>
</feature>
<name>F9XGP3_ZYMTI</name>
<feature type="compositionally biased region" description="Polar residues" evidence="1">
    <location>
        <begin position="386"/>
        <end position="396"/>
    </location>
</feature>
<evidence type="ECO:0000313" key="4">
    <source>
        <dbReference type="Proteomes" id="UP000008062"/>
    </source>
</evidence>
<dbReference type="OrthoDB" id="10390094at2759"/>
<sequence>MRMGLAVIVQVPRSLPTLLASIRLSRPLVKLMVNQISRSRQPIKRPDFFTSFAPSFSSTLLPPAFSKIFLSTTAFALALFASSIICANFDFFSSSAFAFALLAASIVCANFDLARWLRAVAPVRRVAVADLVLKVMNILLFDVCMDIVAAMWDRFREEHKKLDARENAVKTMETKVEEARLTLLKEHREIGACSSPDLNEELKRLRESHSQLQYQLSGDQRDRDALQLENSDLKKQLSWMKAKESAARGHNGRLSTGDSKERSVLDLPHPSSFRLSPSPSPEKSRTPTSGSRLQLTKRYPTEEEQEYSEKARGRQGRKASLRQVYDVRRDVKKDLNTYRPVSRHSTSPLPSYTTARASTPGPHLNVVTTVSGNINGSPPKRRSQVFEPSNQGPNLPSSSLWDSIEASIELPTHTKQDDSYLSPTRKSKTAIRGAQAEWAGMRASVEDDEAGEIMTATGQDLKKDQDDDTVSVAESARFI</sequence>
<feature type="compositionally biased region" description="Polar residues" evidence="1">
    <location>
        <begin position="366"/>
        <end position="376"/>
    </location>
</feature>
<proteinExistence type="predicted"/>
<feature type="region of interest" description="Disordered" evidence="1">
    <location>
        <begin position="239"/>
        <end position="324"/>
    </location>
</feature>
<feature type="transmembrane region" description="Helical" evidence="2">
    <location>
        <begin position="131"/>
        <end position="152"/>
    </location>
</feature>
<keyword evidence="2" id="KW-1133">Transmembrane helix</keyword>
<reference evidence="3 4" key="1">
    <citation type="journal article" date="2011" name="PLoS Genet.">
        <title>Finished genome of the fungal wheat pathogen Mycosphaerella graminicola reveals dispensome structure, chromosome plasticity, and stealth pathogenesis.</title>
        <authorList>
            <person name="Goodwin S.B."/>
            <person name="Ben M'barek S."/>
            <person name="Dhillon B."/>
            <person name="Wittenberg A.H.J."/>
            <person name="Crane C.F."/>
            <person name="Hane J.K."/>
            <person name="Foster A.J."/>
            <person name="Van der Lee T.A.J."/>
            <person name="Grimwood J."/>
            <person name="Aerts A."/>
            <person name="Antoniw J."/>
            <person name="Bailey A."/>
            <person name="Bluhm B."/>
            <person name="Bowler J."/>
            <person name="Bristow J."/>
            <person name="van der Burgt A."/>
            <person name="Canto-Canche B."/>
            <person name="Churchill A.C.L."/>
            <person name="Conde-Ferraez L."/>
            <person name="Cools H.J."/>
            <person name="Coutinho P.M."/>
            <person name="Csukai M."/>
            <person name="Dehal P."/>
            <person name="De Wit P."/>
            <person name="Donzelli B."/>
            <person name="van de Geest H.C."/>
            <person name="van Ham R.C.H.J."/>
            <person name="Hammond-Kosack K.E."/>
            <person name="Henrissat B."/>
            <person name="Kilian A."/>
            <person name="Kobayashi A.K."/>
            <person name="Koopmann E."/>
            <person name="Kourmpetis Y."/>
            <person name="Kuzniar A."/>
            <person name="Lindquist E."/>
            <person name="Lombard V."/>
            <person name="Maliepaard C."/>
            <person name="Martins N."/>
            <person name="Mehrabi R."/>
            <person name="Nap J.P.H."/>
            <person name="Ponomarenko A."/>
            <person name="Rudd J.J."/>
            <person name="Salamov A."/>
            <person name="Schmutz J."/>
            <person name="Schouten H.J."/>
            <person name="Shapiro H."/>
            <person name="Stergiopoulos I."/>
            <person name="Torriani S.F.F."/>
            <person name="Tu H."/>
            <person name="de Vries R.P."/>
            <person name="Waalwijk C."/>
            <person name="Ware S.B."/>
            <person name="Wiebenga A."/>
            <person name="Zwiers L.-H."/>
            <person name="Oliver R.P."/>
            <person name="Grigoriev I.V."/>
            <person name="Kema G.H.J."/>
        </authorList>
    </citation>
    <scope>NUCLEOTIDE SEQUENCE [LARGE SCALE GENOMIC DNA]</scope>
    <source>
        <strain evidence="4">CBS 115943 / IPO323</strain>
    </source>
</reference>
<evidence type="ECO:0000256" key="1">
    <source>
        <dbReference type="SAM" id="MobiDB-lite"/>
    </source>
</evidence>